<dbReference type="Proteomes" id="UP001173223">
    <property type="component" value="Unassembled WGS sequence"/>
</dbReference>
<evidence type="ECO:0000259" key="2">
    <source>
        <dbReference type="PROSITE" id="PS51192"/>
    </source>
</evidence>
<organism evidence="3 4">
    <name type="scientific">Fusobacterium necrophorum</name>
    <dbReference type="NCBI Taxonomy" id="859"/>
    <lineage>
        <taxon>Bacteria</taxon>
        <taxon>Fusobacteriati</taxon>
        <taxon>Fusobacteriota</taxon>
        <taxon>Fusobacteriia</taxon>
        <taxon>Fusobacteriales</taxon>
        <taxon>Fusobacteriaceae</taxon>
        <taxon>Fusobacterium</taxon>
    </lineage>
</organism>
<dbReference type="InterPro" id="IPR014001">
    <property type="entry name" value="Helicase_ATP-bd"/>
</dbReference>
<keyword evidence="4" id="KW-1185">Reference proteome</keyword>
<dbReference type="SMART" id="SM00487">
    <property type="entry name" value="DEXDc"/>
    <property type="match status" value="1"/>
</dbReference>
<dbReference type="RefSeq" id="WP_285048912.1">
    <property type="nucleotide sequence ID" value="NZ_JAMGTK010000001.1"/>
</dbReference>
<accession>A0AAW6W849</accession>
<evidence type="ECO:0000256" key="1">
    <source>
        <dbReference type="ARBA" id="ARBA00022801"/>
    </source>
</evidence>
<dbReference type="PROSITE" id="PS51192">
    <property type="entry name" value="HELICASE_ATP_BIND_1"/>
    <property type="match status" value="1"/>
</dbReference>
<dbReference type="GO" id="GO:0016787">
    <property type="term" value="F:hydrolase activity"/>
    <property type="evidence" value="ECO:0007669"/>
    <property type="project" value="UniProtKB-KW"/>
</dbReference>
<dbReference type="SUPFAM" id="SSF52540">
    <property type="entry name" value="P-loop containing nucleoside triphosphate hydrolases"/>
    <property type="match status" value="1"/>
</dbReference>
<dbReference type="PANTHER" id="PTHR45766:SF6">
    <property type="entry name" value="SWI_SNF-RELATED MATRIX-ASSOCIATED ACTIN-DEPENDENT REGULATOR OF CHROMATIN SUBFAMILY A-LIKE PROTEIN 1"/>
    <property type="match status" value="1"/>
</dbReference>
<dbReference type="GO" id="GO:0005524">
    <property type="term" value="F:ATP binding"/>
    <property type="evidence" value="ECO:0007669"/>
    <property type="project" value="InterPro"/>
</dbReference>
<dbReference type="GO" id="GO:0004386">
    <property type="term" value="F:helicase activity"/>
    <property type="evidence" value="ECO:0007669"/>
    <property type="project" value="UniProtKB-KW"/>
</dbReference>
<gene>
    <name evidence="3" type="ORF">MWG07_00510</name>
</gene>
<dbReference type="GO" id="GO:0003677">
    <property type="term" value="F:DNA binding"/>
    <property type="evidence" value="ECO:0007669"/>
    <property type="project" value="InterPro"/>
</dbReference>
<dbReference type="Pfam" id="PF00271">
    <property type="entry name" value="Helicase_C"/>
    <property type="match status" value="1"/>
</dbReference>
<dbReference type="EMBL" id="JAMGTK010000001">
    <property type="protein sequence ID" value="MDK4510747.1"/>
    <property type="molecule type" value="Genomic_DNA"/>
</dbReference>
<dbReference type="InterPro" id="IPR001650">
    <property type="entry name" value="Helicase_C-like"/>
</dbReference>
<keyword evidence="3" id="KW-0067">ATP-binding</keyword>
<keyword evidence="1" id="KW-0378">Hydrolase</keyword>
<dbReference type="Gene3D" id="3.40.50.300">
    <property type="entry name" value="P-loop containing nucleotide triphosphate hydrolases"/>
    <property type="match status" value="2"/>
</dbReference>
<sequence>MMNYTDFITSKSFQIENSGFDIEKEILNENLYDFQKDIVKWALKKGKAAIFADCGLGKTLMQLEWAHQIYKNTGKNILILAPLAVSKQTQAEGLKFGISVNIAEKQEEVVPGINITNYEKLDRFIASEFVGIVLDESSILKSFTGKIRNSIIENFYKTPFKLACTATPAPNDYMELGNHSEFLGVMTRNEMLSMYFIHDGGDTAKWRLKGHAQDVFWQWMASWAVFIDNPCNLDYAMQGYDLPKLNVTEIIADGDEFETKALTLTERRKIRKDTLEVRCQSAADIVNHSEEQWLIWCNLNDESALLHKYIENSYEVKGQDKSTYKADTMLSFSNKEIKALVTKPSIAGFGMNWQQCHNMIFVGLSDSYEQYYQAIRRCWRFGQKQEVNVYIVLSAKEGTVKANIARKEFDAKRMQQIMTDYTKEITKKELQATSRVCTEYVANLDMILPQWEEMKLCSNY</sequence>
<dbReference type="PANTHER" id="PTHR45766">
    <property type="entry name" value="DNA ANNEALING HELICASE AND ENDONUCLEASE ZRANB3 FAMILY MEMBER"/>
    <property type="match status" value="1"/>
</dbReference>
<reference evidence="3" key="2">
    <citation type="submission" date="2022-04" db="EMBL/GenBank/DDBJ databases">
        <authorList>
            <person name="Livingstone P.G."/>
        </authorList>
    </citation>
    <scope>NUCLEOTIDE SEQUENCE</scope>
    <source>
        <strain evidence="3">BRON_8</strain>
    </source>
</reference>
<protein>
    <submittedName>
        <fullName evidence="3">DEAD/DEAH box helicase</fullName>
    </submittedName>
</protein>
<comment type="caution">
    <text evidence="3">The sequence shown here is derived from an EMBL/GenBank/DDBJ whole genome shotgun (WGS) entry which is preliminary data.</text>
</comment>
<feature type="domain" description="Helicase ATP-binding" evidence="2">
    <location>
        <begin position="39"/>
        <end position="186"/>
    </location>
</feature>
<dbReference type="Pfam" id="PF04851">
    <property type="entry name" value="ResIII"/>
    <property type="match status" value="1"/>
</dbReference>
<reference evidence="3" key="1">
    <citation type="journal article" date="2022" name="Gene">
        <title>A genome-led study on the pathogenesis of Fusobacterium necrophorum infections.</title>
        <authorList>
            <person name="Thapa G."/>
            <person name="Jayal A."/>
            <person name="Sikazwe E."/>
            <person name="Perry T."/>
            <person name="Mohammed Al Balushi A."/>
            <person name="Livingstone P."/>
        </authorList>
    </citation>
    <scope>NUCLEOTIDE SEQUENCE</scope>
    <source>
        <strain evidence="3">BRON_8</strain>
    </source>
</reference>
<dbReference type="InterPro" id="IPR027417">
    <property type="entry name" value="P-loop_NTPase"/>
</dbReference>
<keyword evidence="3" id="KW-0347">Helicase</keyword>
<evidence type="ECO:0000313" key="4">
    <source>
        <dbReference type="Proteomes" id="UP001173223"/>
    </source>
</evidence>
<dbReference type="InterPro" id="IPR006935">
    <property type="entry name" value="Helicase/UvrB_N"/>
</dbReference>
<name>A0AAW6W849_9FUSO</name>
<evidence type="ECO:0000313" key="3">
    <source>
        <dbReference type="EMBL" id="MDK4510747.1"/>
    </source>
</evidence>
<proteinExistence type="predicted"/>
<dbReference type="AlphaFoldDB" id="A0AAW6W849"/>
<keyword evidence="3" id="KW-0547">Nucleotide-binding</keyword>